<gene>
    <name evidence="1" type="ORF">EKG35_04535</name>
</gene>
<evidence type="ECO:0000313" key="2">
    <source>
        <dbReference type="Proteomes" id="UP000276349"/>
    </source>
</evidence>
<dbReference type="OrthoDB" id="2974499at2"/>
<name>A0A3S0JYH3_9BACI</name>
<dbReference type="Proteomes" id="UP000276349">
    <property type="component" value="Unassembled WGS sequence"/>
</dbReference>
<protein>
    <submittedName>
        <fullName evidence="1">Uncharacterized protein</fullName>
    </submittedName>
</protein>
<comment type="caution">
    <text evidence="1">The sequence shown here is derived from an EMBL/GenBank/DDBJ whole genome shotgun (WGS) entry which is preliminary data.</text>
</comment>
<dbReference type="AlphaFoldDB" id="A0A3S0JYH3"/>
<dbReference type="RefSeq" id="WP_126293184.1">
    <property type="nucleotide sequence ID" value="NZ_CP155468.1"/>
</dbReference>
<accession>A0A3S0JYH3</accession>
<evidence type="ECO:0000313" key="1">
    <source>
        <dbReference type="EMBL" id="RTQ94919.1"/>
    </source>
</evidence>
<dbReference type="EMBL" id="RXNR01000009">
    <property type="protein sequence ID" value="RTQ94919.1"/>
    <property type="molecule type" value="Genomic_DNA"/>
</dbReference>
<proteinExistence type="predicted"/>
<keyword evidence="2" id="KW-1185">Reference proteome</keyword>
<organism evidence="1 2">
    <name type="scientific">Lysinibacillus telephonicus</name>
    <dbReference type="NCBI Taxonomy" id="1714840"/>
    <lineage>
        <taxon>Bacteria</taxon>
        <taxon>Bacillati</taxon>
        <taxon>Bacillota</taxon>
        <taxon>Bacilli</taxon>
        <taxon>Bacillales</taxon>
        <taxon>Bacillaceae</taxon>
        <taxon>Lysinibacillus</taxon>
    </lineage>
</organism>
<reference evidence="1 2" key="1">
    <citation type="submission" date="2018-12" db="EMBL/GenBank/DDBJ databases">
        <authorList>
            <person name="Yu L."/>
        </authorList>
    </citation>
    <scope>NUCLEOTIDE SEQUENCE [LARGE SCALE GENOMIC DNA]</scope>
    <source>
        <strain evidence="1 2">S5H2222</strain>
    </source>
</reference>
<sequence length="76" mass="8881">MLVKNLIQALQELDQEKEIRISLRNGWRPTGTKPVEMIDYAVDMDTNKVSYFIDVDIHFEYESSKGDEKFVDPKSD</sequence>